<organism evidence="1 2">
    <name type="scientific">Hesseltinella vesiculosa</name>
    <dbReference type="NCBI Taxonomy" id="101127"/>
    <lineage>
        <taxon>Eukaryota</taxon>
        <taxon>Fungi</taxon>
        <taxon>Fungi incertae sedis</taxon>
        <taxon>Mucoromycota</taxon>
        <taxon>Mucoromycotina</taxon>
        <taxon>Mucoromycetes</taxon>
        <taxon>Mucorales</taxon>
        <taxon>Cunninghamellaceae</taxon>
        <taxon>Hesseltinella</taxon>
    </lineage>
</organism>
<comment type="caution">
    <text evidence="1">The sequence shown here is derived from an EMBL/GenBank/DDBJ whole genome shotgun (WGS) entry which is preliminary data.</text>
</comment>
<evidence type="ECO:0000313" key="1">
    <source>
        <dbReference type="EMBL" id="ORX59531.1"/>
    </source>
</evidence>
<dbReference type="Proteomes" id="UP000242146">
    <property type="component" value="Unassembled WGS sequence"/>
</dbReference>
<keyword evidence="2" id="KW-1185">Reference proteome</keyword>
<protein>
    <submittedName>
        <fullName evidence="1">Uncharacterized protein</fullName>
    </submittedName>
</protein>
<sequence>MTTPPPINGPPEIPGYSNAVDHLRTMLDSLDSIPNAVVRAILRELLADYPMEPRLWVQAIHLESQEGKHDAANALLMKIGNSEFFPKW</sequence>
<proteinExistence type="predicted"/>
<dbReference type="EMBL" id="MCGT01000005">
    <property type="protein sequence ID" value="ORX59531.1"/>
    <property type="molecule type" value="Genomic_DNA"/>
</dbReference>
<gene>
    <name evidence="1" type="ORF">DM01DRAFT_1371407</name>
</gene>
<name>A0A1X2GSF8_9FUNG</name>
<dbReference type="AlphaFoldDB" id="A0A1X2GSF8"/>
<accession>A0A1X2GSF8</accession>
<reference evidence="1 2" key="1">
    <citation type="submission" date="2016-07" db="EMBL/GenBank/DDBJ databases">
        <title>Pervasive Adenine N6-methylation of Active Genes in Fungi.</title>
        <authorList>
            <consortium name="DOE Joint Genome Institute"/>
            <person name="Mondo S.J."/>
            <person name="Dannebaum R.O."/>
            <person name="Kuo R.C."/>
            <person name="Labutti K."/>
            <person name="Haridas S."/>
            <person name="Kuo A."/>
            <person name="Salamov A."/>
            <person name="Ahrendt S.R."/>
            <person name="Lipzen A."/>
            <person name="Sullivan W."/>
            <person name="Andreopoulos W.B."/>
            <person name="Clum A."/>
            <person name="Lindquist E."/>
            <person name="Daum C."/>
            <person name="Ramamoorthy G.K."/>
            <person name="Gryganskyi A."/>
            <person name="Culley D."/>
            <person name="Magnuson J.K."/>
            <person name="James T.Y."/>
            <person name="O'Malley M.A."/>
            <person name="Stajich J.E."/>
            <person name="Spatafora J.W."/>
            <person name="Visel A."/>
            <person name="Grigoriev I.V."/>
        </authorList>
    </citation>
    <scope>NUCLEOTIDE SEQUENCE [LARGE SCALE GENOMIC DNA]</scope>
    <source>
        <strain evidence="1 2">NRRL 3301</strain>
    </source>
</reference>
<evidence type="ECO:0000313" key="2">
    <source>
        <dbReference type="Proteomes" id="UP000242146"/>
    </source>
</evidence>